<dbReference type="PANTHER" id="PTHR33573">
    <property type="entry name" value="CASP-LIKE PROTEIN 4A4"/>
    <property type="match status" value="1"/>
</dbReference>
<dbReference type="AlphaFoldDB" id="A0A8T2RFD9"/>
<sequence length="403" mass="44144">MGGYYAEHRTSTGQEAPDIGTFDTSRLPTPHAEGKGLNTSELEEPKPLLRMKGVSQHSEGSQQFSTSELPAPYAAPGAFNTMILPEPKRVMTAYDSQDGRTRHQMNTKELPAPSRPDAAPGAFNTMFLPEPKRVMTAYDSQDGRTRHQMNTKELPAPSRPDDAFSTINLSEPQRLSGYQPLSSRSPDVRHVQGHIPPVRSHHPRESPKSPQPNQTNNEGRSIAGMDRTEASDPSHKFMSKRLFGAALLLRACEMIVLLASVGLNVIISDSVSGRTYKFSSFSATTYAFAVAVIGVAYSTCEMFSLIIRLSRGRYLLPGPTSSFISCIGDQVIIVLLLTGGAAAASVLKNFDELNVMEGREAFCDTLENFCTQMWASVGALFLAFILFAASFCLSSYCLYRRKV</sequence>
<comment type="similarity">
    <text evidence="2 8">Belongs to the Casparian strip membrane proteins (CASP) family.</text>
</comment>
<evidence type="ECO:0000256" key="2">
    <source>
        <dbReference type="ARBA" id="ARBA00007651"/>
    </source>
</evidence>
<comment type="subunit">
    <text evidence="3 8">Homodimer and heterodimers.</text>
</comment>
<evidence type="ECO:0000256" key="9">
    <source>
        <dbReference type="SAM" id="MobiDB-lite"/>
    </source>
</evidence>
<feature type="region of interest" description="Disordered" evidence="9">
    <location>
        <begin position="1"/>
        <end position="69"/>
    </location>
</feature>
<comment type="caution">
    <text evidence="11">The sequence shown here is derived from an EMBL/GenBank/DDBJ whole genome shotgun (WGS) entry which is preliminary data.</text>
</comment>
<feature type="transmembrane region" description="Helical" evidence="8">
    <location>
        <begin position="242"/>
        <end position="266"/>
    </location>
</feature>
<feature type="domain" description="Casparian strip membrane protein" evidence="10">
    <location>
        <begin position="242"/>
        <end position="386"/>
    </location>
</feature>
<feature type="compositionally biased region" description="Basic and acidic residues" evidence="9">
    <location>
        <begin position="1"/>
        <end position="10"/>
    </location>
</feature>
<evidence type="ECO:0000313" key="12">
    <source>
        <dbReference type="Proteomes" id="UP000825935"/>
    </source>
</evidence>
<feature type="transmembrane region" description="Helical" evidence="8">
    <location>
        <begin position="327"/>
        <end position="347"/>
    </location>
</feature>
<evidence type="ECO:0000256" key="4">
    <source>
        <dbReference type="ARBA" id="ARBA00022475"/>
    </source>
</evidence>
<dbReference type="Proteomes" id="UP000825935">
    <property type="component" value="Chromosome 28"/>
</dbReference>
<keyword evidence="7 8" id="KW-0472">Membrane</keyword>
<dbReference type="InterPro" id="IPR006702">
    <property type="entry name" value="CASP_dom"/>
</dbReference>
<evidence type="ECO:0000256" key="3">
    <source>
        <dbReference type="ARBA" id="ARBA00011489"/>
    </source>
</evidence>
<evidence type="ECO:0000256" key="6">
    <source>
        <dbReference type="ARBA" id="ARBA00022989"/>
    </source>
</evidence>
<proteinExistence type="inferred from homology"/>
<evidence type="ECO:0000313" key="11">
    <source>
        <dbReference type="EMBL" id="KAH7294308.1"/>
    </source>
</evidence>
<gene>
    <name evidence="11" type="ORF">KP509_28G065800</name>
</gene>
<dbReference type="EMBL" id="CM035433">
    <property type="protein sequence ID" value="KAH7294308.1"/>
    <property type="molecule type" value="Genomic_DNA"/>
</dbReference>
<feature type="transmembrane region" description="Helical" evidence="8">
    <location>
        <begin position="374"/>
        <end position="399"/>
    </location>
</feature>
<protein>
    <recommendedName>
        <fullName evidence="8">CASP-like protein</fullName>
    </recommendedName>
</protein>
<feature type="transmembrane region" description="Helical" evidence="8">
    <location>
        <begin position="286"/>
        <end position="307"/>
    </location>
</feature>
<dbReference type="OrthoDB" id="685197at2759"/>
<feature type="compositionally biased region" description="Polar residues" evidence="9">
    <location>
        <begin position="55"/>
        <end position="68"/>
    </location>
</feature>
<evidence type="ECO:0000256" key="8">
    <source>
        <dbReference type="RuleBase" id="RU361233"/>
    </source>
</evidence>
<keyword evidence="12" id="KW-1185">Reference proteome</keyword>
<feature type="region of interest" description="Disordered" evidence="9">
    <location>
        <begin position="141"/>
        <end position="233"/>
    </location>
</feature>
<organism evidence="11 12">
    <name type="scientific">Ceratopteris richardii</name>
    <name type="common">Triangle waterfern</name>
    <dbReference type="NCBI Taxonomy" id="49495"/>
    <lineage>
        <taxon>Eukaryota</taxon>
        <taxon>Viridiplantae</taxon>
        <taxon>Streptophyta</taxon>
        <taxon>Embryophyta</taxon>
        <taxon>Tracheophyta</taxon>
        <taxon>Polypodiopsida</taxon>
        <taxon>Polypodiidae</taxon>
        <taxon>Polypodiales</taxon>
        <taxon>Pteridineae</taxon>
        <taxon>Pteridaceae</taxon>
        <taxon>Parkerioideae</taxon>
        <taxon>Ceratopteris</taxon>
    </lineage>
</organism>
<dbReference type="PANTHER" id="PTHR33573:SF50">
    <property type="entry name" value="CASP-LIKE PROTEIN 4A3"/>
    <property type="match status" value="1"/>
</dbReference>
<comment type="subcellular location">
    <subcellularLocation>
        <location evidence="1 8">Cell membrane</location>
        <topology evidence="1 8">Multi-pass membrane protein</topology>
    </subcellularLocation>
</comment>
<evidence type="ECO:0000256" key="1">
    <source>
        <dbReference type="ARBA" id="ARBA00004651"/>
    </source>
</evidence>
<dbReference type="OMA" id="PGAFNTM"/>
<evidence type="ECO:0000256" key="7">
    <source>
        <dbReference type="ARBA" id="ARBA00023136"/>
    </source>
</evidence>
<keyword evidence="6 8" id="KW-1133">Transmembrane helix</keyword>
<keyword evidence="4 8" id="KW-1003">Cell membrane</keyword>
<name>A0A8T2RFD9_CERRI</name>
<evidence type="ECO:0000259" key="10">
    <source>
        <dbReference type="Pfam" id="PF04535"/>
    </source>
</evidence>
<dbReference type="Pfam" id="PF04535">
    <property type="entry name" value="CASP_dom"/>
    <property type="match status" value="1"/>
</dbReference>
<evidence type="ECO:0000256" key="5">
    <source>
        <dbReference type="ARBA" id="ARBA00022692"/>
    </source>
</evidence>
<dbReference type="GO" id="GO:0005886">
    <property type="term" value="C:plasma membrane"/>
    <property type="evidence" value="ECO:0007669"/>
    <property type="project" value="UniProtKB-SubCell"/>
</dbReference>
<accession>A0A8T2RFD9</accession>
<reference evidence="11" key="1">
    <citation type="submission" date="2021-08" db="EMBL/GenBank/DDBJ databases">
        <title>WGS assembly of Ceratopteris richardii.</title>
        <authorList>
            <person name="Marchant D.B."/>
            <person name="Chen G."/>
            <person name="Jenkins J."/>
            <person name="Shu S."/>
            <person name="Leebens-Mack J."/>
            <person name="Grimwood J."/>
            <person name="Schmutz J."/>
            <person name="Soltis P."/>
            <person name="Soltis D."/>
            <person name="Chen Z.-H."/>
        </authorList>
    </citation>
    <scope>NUCLEOTIDE SEQUENCE</scope>
    <source>
        <strain evidence="11">Whitten #5841</strain>
        <tissue evidence="11">Leaf</tissue>
    </source>
</reference>
<keyword evidence="5 8" id="KW-0812">Transmembrane</keyword>